<evidence type="ECO:0000256" key="7">
    <source>
        <dbReference type="ARBA" id="ARBA00023065"/>
    </source>
</evidence>
<dbReference type="InterPro" id="IPR004837">
    <property type="entry name" value="NaCa_Exmemb"/>
</dbReference>
<name>A0A8F9TV23_9BACT</name>
<keyword evidence="2 9" id="KW-0813">Transport</keyword>
<dbReference type="NCBIfam" id="TIGR00378">
    <property type="entry name" value="cax"/>
    <property type="match status" value="1"/>
</dbReference>
<dbReference type="KEGG" id="ole:K0B96_15300"/>
<dbReference type="EMBL" id="CP080507">
    <property type="protein sequence ID" value="QYM78650.1"/>
    <property type="molecule type" value="Genomic_DNA"/>
</dbReference>
<evidence type="ECO:0000256" key="2">
    <source>
        <dbReference type="ARBA" id="ARBA00022448"/>
    </source>
</evidence>
<evidence type="ECO:0000256" key="8">
    <source>
        <dbReference type="ARBA" id="ARBA00023136"/>
    </source>
</evidence>
<dbReference type="GO" id="GO:0015369">
    <property type="term" value="F:calcium:proton antiporter activity"/>
    <property type="evidence" value="ECO:0007669"/>
    <property type="project" value="UniProtKB-UniRule"/>
</dbReference>
<evidence type="ECO:0000256" key="4">
    <source>
        <dbReference type="ARBA" id="ARBA00022692"/>
    </source>
</evidence>
<proteinExistence type="inferred from homology"/>
<comment type="caution">
    <text evidence="9">Lacks conserved residue(s) required for the propagation of feature annotation.</text>
</comment>
<feature type="transmembrane region" description="Helical" evidence="9">
    <location>
        <begin position="285"/>
        <end position="312"/>
    </location>
</feature>
<feature type="transmembrane region" description="Helical" evidence="9">
    <location>
        <begin position="130"/>
        <end position="150"/>
    </location>
</feature>
<keyword evidence="9" id="KW-0050">Antiport</keyword>
<reference evidence="11" key="1">
    <citation type="submission" date="2021-08" db="EMBL/GenBank/DDBJ databases">
        <title>Genome of a novel bacterium of the phylum Verrucomicrobia, Oleiharenicola sp. KSB-15.</title>
        <authorList>
            <person name="Chung J.-H."/>
            <person name="Ahn J.-H."/>
            <person name="Yoon Y."/>
            <person name="Kim D.-Y."/>
            <person name="An S.-H."/>
            <person name="Park I."/>
            <person name="Yeon J."/>
        </authorList>
    </citation>
    <scope>NUCLEOTIDE SEQUENCE</scope>
    <source>
        <strain evidence="11">KSB-15</strain>
    </source>
</reference>
<keyword evidence="4 9" id="KW-0812">Transmembrane</keyword>
<keyword evidence="5 9" id="KW-0106">Calcium</keyword>
<keyword evidence="8 9" id="KW-0472">Membrane</keyword>
<evidence type="ECO:0000259" key="10">
    <source>
        <dbReference type="Pfam" id="PF01699"/>
    </source>
</evidence>
<organism evidence="11 12">
    <name type="scientific">Horticoccus luteus</name>
    <dbReference type="NCBI Taxonomy" id="2862869"/>
    <lineage>
        <taxon>Bacteria</taxon>
        <taxon>Pseudomonadati</taxon>
        <taxon>Verrucomicrobiota</taxon>
        <taxon>Opitutia</taxon>
        <taxon>Opitutales</taxon>
        <taxon>Opitutaceae</taxon>
        <taxon>Horticoccus</taxon>
    </lineage>
</organism>
<evidence type="ECO:0000256" key="6">
    <source>
        <dbReference type="ARBA" id="ARBA00022989"/>
    </source>
</evidence>
<dbReference type="NCBIfam" id="TIGR00846">
    <property type="entry name" value="caca2"/>
    <property type="match status" value="1"/>
</dbReference>
<dbReference type="Proteomes" id="UP000825051">
    <property type="component" value="Chromosome"/>
</dbReference>
<keyword evidence="12" id="KW-1185">Reference proteome</keyword>
<feature type="transmembrane region" description="Helical" evidence="9">
    <location>
        <begin position="170"/>
        <end position="189"/>
    </location>
</feature>
<dbReference type="AlphaFoldDB" id="A0A8F9TV23"/>
<dbReference type="InterPro" id="IPR004798">
    <property type="entry name" value="CAX-like"/>
</dbReference>
<feature type="transmembrane region" description="Helical" evidence="9">
    <location>
        <begin position="254"/>
        <end position="278"/>
    </location>
</feature>
<protein>
    <recommendedName>
        <fullName evidence="9">Ca(2+)/H(+) antiporter</fullName>
    </recommendedName>
</protein>
<dbReference type="GO" id="GO:0006874">
    <property type="term" value="P:intracellular calcium ion homeostasis"/>
    <property type="evidence" value="ECO:0007669"/>
    <property type="project" value="TreeGrafter"/>
</dbReference>
<feature type="transmembrane region" description="Helical" evidence="9">
    <location>
        <begin position="97"/>
        <end position="118"/>
    </location>
</feature>
<comment type="subcellular location">
    <subcellularLocation>
        <location evidence="1">Endomembrane system</location>
        <topology evidence="1">Multi-pass membrane protein</topology>
    </subcellularLocation>
</comment>
<evidence type="ECO:0000256" key="3">
    <source>
        <dbReference type="ARBA" id="ARBA00022568"/>
    </source>
</evidence>
<comment type="similarity">
    <text evidence="9">Belongs to the Ca(2+):cation antiporter (CaCA) (TC 2.A.19) family.</text>
</comment>
<feature type="transmembrane region" description="Helical" evidence="9">
    <location>
        <begin position="32"/>
        <end position="52"/>
    </location>
</feature>
<dbReference type="PANTHER" id="PTHR31503">
    <property type="entry name" value="VACUOLAR CALCIUM ION TRANSPORTER"/>
    <property type="match status" value="1"/>
</dbReference>
<sequence>MSRFLRPSLNWLLVFLPVAFALRYVPGWRHETALFFASGLAIVPLAGWMGSATEQLSHRLGQGIGGLLNASFGNAAELIIALMALHAGLIDVVKASITGSIIGNLLLVLGASVFAGGLRHKSQQFNKTAVRASCTALILAASALIIPSVFHHTADRHPGGWTPAAEQNLSLAIACVLLATYVALLIFSLGTHRQLYTGHTGAAPENATADGEAPWTIRRSVIVLIIATSAVAWVSEFLVGAVEAARHSLGVTETFVGIIIVALVGNAAEHSTAVTMALKNKMDLALGIAIGSSLQIALFVAPVLVFCSYFFLHPLNLEFTLPEIAAVVIAAFAATQISGDGESNWLEGVQLLALYAIFGLLFFFLPAAT</sequence>
<dbReference type="InterPro" id="IPR004713">
    <property type="entry name" value="CaH_exchang"/>
</dbReference>
<accession>A0A8F9TV23</accession>
<comment type="function">
    <text evidence="9">Ca(+)/H(+) antiporter that extrudes calcium in exchange for external protons.</text>
</comment>
<dbReference type="Gene3D" id="1.20.1420.30">
    <property type="entry name" value="NCX, central ion-binding region"/>
    <property type="match status" value="1"/>
</dbReference>
<feature type="transmembrane region" description="Helical" evidence="9">
    <location>
        <begin position="221"/>
        <end position="242"/>
    </location>
</feature>
<evidence type="ECO:0000256" key="1">
    <source>
        <dbReference type="ARBA" id="ARBA00004127"/>
    </source>
</evidence>
<feature type="transmembrane region" description="Helical" evidence="9">
    <location>
        <begin position="348"/>
        <end position="368"/>
    </location>
</feature>
<dbReference type="InterPro" id="IPR044880">
    <property type="entry name" value="NCX_ion-bd_dom_sf"/>
</dbReference>
<dbReference type="GO" id="GO:0016020">
    <property type="term" value="C:membrane"/>
    <property type="evidence" value="ECO:0007669"/>
    <property type="project" value="InterPro"/>
</dbReference>
<evidence type="ECO:0000313" key="12">
    <source>
        <dbReference type="Proteomes" id="UP000825051"/>
    </source>
</evidence>
<dbReference type="Pfam" id="PF01699">
    <property type="entry name" value="Na_Ca_ex"/>
    <property type="match status" value="2"/>
</dbReference>
<evidence type="ECO:0000256" key="9">
    <source>
        <dbReference type="RuleBase" id="RU365028"/>
    </source>
</evidence>
<feature type="domain" description="Sodium/calcium exchanger membrane region" evidence="10">
    <location>
        <begin position="32"/>
        <end position="189"/>
    </location>
</feature>
<feature type="transmembrane region" description="Helical" evidence="9">
    <location>
        <begin position="9"/>
        <end position="26"/>
    </location>
</feature>
<feature type="domain" description="Sodium/calcium exchanger membrane region" evidence="10">
    <location>
        <begin position="220"/>
        <end position="363"/>
    </location>
</feature>
<keyword evidence="6 9" id="KW-1133">Transmembrane helix</keyword>
<keyword evidence="7 9" id="KW-0406">Ion transport</keyword>
<evidence type="ECO:0000313" key="11">
    <source>
        <dbReference type="EMBL" id="QYM78650.1"/>
    </source>
</evidence>
<evidence type="ECO:0000256" key="5">
    <source>
        <dbReference type="ARBA" id="ARBA00022837"/>
    </source>
</evidence>
<dbReference type="GO" id="GO:0012505">
    <property type="term" value="C:endomembrane system"/>
    <property type="evidence" value="ECO:0007669"/>
    <property type="project" value="UniProtKB-SubCell"/>
</dbReference>
<dbReference type="PANTHER" id="PTHR31503:SF22">
    <property type="entry name" value="VACUOLAR CALCIUM ION TRANSPORTER"/>
    <property type="match status" value="1"/>
</dbReference>
<feature type="transmembrane region" description="Helical" evidence="9">
    <location>
        <begin position="64"/>
        <end position="85"/>
    </location>
</feature>
<dbReference type="RefSeq" id="WP_220161754.1">
    <property type="nucleotide sequence ID" value="NZ_CP080507.1"/>
</dbReference>
<gene>
    <name evidence="11" type="primary">cax</name>
    <name evidence="11" type="ORF">K0B96_15300</name>
</gene>
<keyword evidence="3 9" id="KW-0109">Calcium transport</keyword>